<dbReference type="EMBL" id="SHMQ01000016">
    <property type="protein sequence ID" value="RZV38635.1"/>
    <property type="molecule type" value="Genomic_DNA"/>
</dbReference>
<evidence type="ECO:0000313" key="1">
    <source>
        <dbReference type="EMBL" id="RZV38635.1"/>
    </source>
</evidence>
<reference evidence="1 2" key="1">
    <citation type="submission" date="2019-01" db="EMBL/GenBank/DDBJ databases">
        <title>Insights into ecological role of a new deltaproteobacterial order Candidatus Sinidesulfobacterales (Sva0485) by metagenomics and metatranscriptomics.</title>
        <authorList>
            <person name="Tan S."/>
            <person name="Liu J."/>
            <person name="Fang Y."/>
            <person name="Hedlund B."/>
            <person name="Lian Z.-H."/>
            <person name="Huang L.-Y."/>
            <person name="Li J.-T."/>
            <person name="Huang L.-N."/>
            <person name="Li W.-J."/>
            <person name="Jiang H.-C."/>
            <person name="Dong H.-L."/>
            <person name="Shu W.-S."/>
        </authorList>
    </citation>
    <scope>NUCLEOTIDE SEQUENCE [LARGE SCALE GENOMIC DNA]</scope>
    <source>
        <strain evidence="1">AP4</strain>
    </source>
</reference>
<dbReference type="Gene3D" id="3.30.300.20">
    <property type="match status" value="1"/>
</dbReference>
<accession>A0A520XBY5</accession>
<dbReference type="PANTHER" id="PTHR34352:SF1">
    <property type="entry name" value="PROTEIN YHFA"/>
    <property type="match status" value="1"/>
</dbReference>
<dbReference type="SUPFAM" id="SSF82784">
    <property type="entry name" value="OsmC-like"/>
    <property type="match status" value="1"/>
</dbReference>
<dbReference type="InterPro" id="IPR036102">
    <property type="entry name" value="OsmC/Ohrsf"/>
</dbReference>
<dbReference type="InterPro" id="IPR015946">
    <property type="entry name" value="KH_dom-like_a/b"/>
</dbReference>
<comment type="caution">
    <text evidence="1">The sequence shown here is derived from an EMBL/GenBank/DDBJ whole genome shotgun (WGS) entry which is preliminary data.</text>
</comment>
<gene>
    <name evidence="1" type="ORF">EVJ48_06615</name>
</gene>
<dbReference type="Proteomes" id="UP000322454">
    <property type="component" value="Unassembled WGS sequence"/>
</dbReference>
<protein>
    <submittedName>
        <fullName evidence="1">OsmC family peroxiredoxin</fullName>
    </submittedName>
</protein>
<dbReference type="Pfam" id="PF02566">
    <property type="entry name" value="OsmC"/>
    <property type="match status" value="1"/>
</dbReference>
<sequence>MKLTVKQKEDFHFVGKSESGEINIDAAGYVGGKGRGIRPPELFLYSIAGCMGIHAYEALHKMGKHVEDVIVDTDSERREEKPKVFTKIMLSFTVKGKGITEEDVKKAVEEALTSSCSIAYLVNKACPITYSIKLG</sequence>
<evidence type="ECO:0000313" key="2">
    <source>
        <dbReference type="Proteomes" id="UP000322454"/>
    </source>
</evidence>
<dbReference type="PANTHER" id="PTHR34352">
    <property type="entry name" value="PROTEIN YHFA"/>
    <property type="match status" value="1"/>
</dbReference>
<dbReference type="AlphaFoldDB" id="A0A520XBY5"/>
<organism evidence="1 2">
    <name type="scientific">Candidatus Acidulodesulfobacterium acidiphilum</name>
    <dbReference type="NCBI Taxonomy" id="2597224"/>
    <lineage>
        <taxon>Bacteria</taxon>
        <taxon>Deltaproteobacteria</taxon>
        <taxon>Candidatus Acidulodesulfobacterales</taxon>
        <taxon>Candidatus Acidulodesulfobacterium</taxon>
    </lineage>
</organism>
<dbReference type="InterPro" id="IPR003718">
    <property type="entry name" value="OsmC/Ohr_fam"/>
</dbReference>
<name>A0A520XBY5_9DELT</name>
<proteinExistence type="predicted"/>